<sequence length="1137" mass="123851">MRAVLFETGEPMCELHVVLATEADTCEWAHKDDGLPHTLEHAIFLGSELYPYKGVLDKLANRCLARGTNAWTATDHTCYTMRTAGHEGLLNLLPIYADHILYPLLSDESFVTEVHHVTNEGENKGVVYCEMQGRENTADSLVDRAVMELLYPKGGYSAETGGKMANLRKLTNEQVRRYHAQFYRPDNMMIVVSGTAGEAEFLSSLEAVEKRVLEKGGERTRRTPRPWAGHVASMETETEGVLLDSGMRGKPKQVLFPSEDESTGIVSLAWRGPRYDEHRAWVELYVLWEYLTDSAVAPLTKKMVEIDLPFCSRIKPAYEVFSQGYHQVWFRDARCELMDWIVADFFAVVGKAMDEFDLDRMKLVIRRYRRKLLERRERAPTDAAMGPLIASFLYAPRHGSQDQVDEVGTILQVEAQLAEIEKLDAADWQRRIAERILDPPCVAVVGCPSAETAKRIASEAEALTSANARRLGSAGLVKCAEILDAAIAHNEREIPAKYLTAVPIPSPASVRLIPVLTVRGSKKLEIAENSGGTLSDETKNSVLRILTESKAKHGSAFDPYWVEWEHIDSVFVSVAVALDTSTLSPSERKYVPLLLELAFKLPCVLDDGSDLTKDEAVSQLQADTTRYSASFGLLNGRIAQFATVFVQVELDGGAGLAKALAYVRRALYLTSISPEELRIAGRKMLSLAPAAVRDGAGIARHLSESLEFDVEQNNNFVAHATTQQPFITAMLNGLEDARTAHTVVEKFEQVRELLLQPQLMQVFVAGDVTKLADPYASLVAALTPPSQAVSDRRSSGGGRRSAAARRSTSTKRMSPKRSFGAPARQIAHSNILSGATGKATIASLSAVESNFLRTCAPGVAAYADDHASLLVAIEHLTALEGDFWVKLRGAGLTYSYQIAASTDTQRISFVLFKCTDLLGAYAAAKKIVVEYAKGESAVTPVALDGAKATVAYSIISGASTRLGAAAAAWSTIYEGKKVDYATWLLDQVSKVTVSDVLHSLKKYIVPLFDPSANLAATCPTNKVELAKQGFEEMLGIEVRVMTEEQICCHPEQLAKDGHVATTATDDATDDATTDAGASSANADTDADADKQPAKATKTSKKLPTVTSTSGADTAPFAFARQFKCECPKCAVPAVPAL</sequence>
<name>A0A7S4B5T8_CHRCT</name>
<dbReference type="Pfam" id="PF05193">
    <property type="entry name" value="Peptidase_M16_C"/>
    <property type="match status" value="1"/>
</dbReference>
<reference evidence="4" key="1">
    <citation type="submission" date="2021-01" db="EMBL/GenBank/DDBJ databases">
        <authorList>
            <person name="Corre E."/>
            <person name="Pelletier E."/>
            <person name="Niang G."/>
            <person name="Scheremetjew M."/>
            <person name="Finn R."/>
            <person name="Kale V."/>
            <person name="Holt S."/>
            <person name="Cochrane G."/>
            <person name="Meng A."/>
            <person name="Brown T."/>
            <person name="Cohen L."/>
        </authorList>
    </citation>
    <scope>NUCLEOTIDE SEQUENCE</scope>
    <source>
        <strain evidence="4">CCMP645</strain>
    </source>
</reference>
<dbReference type="PANTHER" id="PTHR43016:SF16">
    <property type="entry name" value="METALLOPROTEASE, PUTATIVE (AFU_ORTHOLOGUE AFUA_4G07610)-RELATED"/>
    <property type="match status" value="1"/>
</dbReference>
<dbReference type="SUPFAM" id="SSF63411">
    <property type="entry name" value="LuxS/MPP-like metallohydrolase"/>
    <property type="match status" value="3"/>
</dbReference>
<dbReference type="FunFam" id="3.30.830.10:FF:000015">
    <property type="entry name" value="Putative zinc metalloprotease"/>
    <property type="match status" value="1"/>
</dbReference>
<evidence type="ECO:0000256" key="1">
    <source>
        <dbReference type="SAM" id="MobiDB-lite"/>
    </source>
</evidence>
<accession>A0A7S4B5T8</accession>
<dbReference type="PANTHER" id="PTHR43016">
    <property type="entry name" value="PRESEQUENCE PROTEASE"/>
    <property type="match status" value="1"/>
</dbReference>
<dbReference type="InterPro" id="IPR007863">
    <property type="entry name" value="Peptidase_M16_C"/>
</dbReference>
<evidence type="ECO:0000313" key="4">
    <source>
        <dbReference type="EMBL" id="CAE0754026.1"/>
    </source>
</evidence>
<evidence type="ECO:0000259" key="2">
    <source>
        <dbReference type="Pfam" id="PF00675"/>
    </source>
</evidence>
<dbReference type="EMBL" id="HBIZ01011143">
    <property type="protein sequence ID" value="CAE0754026.1"/>
    <property type="molecule type" value="Transcribed_RNA"/>
</dbReference>
<organism evidence="4">
    <name type="scientific">Chrysotila carterae</name>
    <name type="common">Marine alga</name>
    <name type="synonym">Syracosphaera carterae</name>
    <dbReference type="NCBI Taxonomy" id="13221"/>
    <lineage>
        <taxon>Eukaryota</taxon>
        <taxon>Haptista</taxon>
        <taxon>Haptophyta</taxon>
        <taxon>Prymnesiophyceae</taxon>
        <taxon>Isochrysidales</taxon>
        <taxon>Isochrysidaceae</taxon>
        <taxon>Chrysotila</taxon>
    </lineage>
</organism>
<evidence type="ECO:0008006" key="5">
    <source>
        <dbReference type="Google" id="ProtNLM"/>
    </source>
</evidence>
<dbReference type="AlphaFoldDB" id="A0A7S4B5T8"/>
<feature type="region of interest" description="Disordered" evidence="1">
    <location>
        <begin position="786"/>
        <end position="821"/>
    </location>
</feature>
<dbReference type="InterPro" id="IPR011765">
    <property type="entry name" value="Pept_M16_N"/>
</dbReference>
<dbReference type="Pfam" id="PF00675">
    <property type="entry name" value="Peptidase_M16"/>
    <property type="match status" value="1"/>
</dbReference>
<dbReference type="Gene3D" id="3.30.830.10">
    <property type="entry name" value="Metalloenzyme, LuxS/M16 peptidase-like"/>
    <property type="match status" value="4"/>
</dbReference>
<gene>
    <name evidence="4" type="ORF">PCAR00345_LOCUS6613</name>
</gene>
<feature type="compositionally biased region" description="Low complexity" evidence="1">
    <location>
        <begin position="1073"/>
        <end position="1083"/>
    </location>
</feature>
<feature type="domain" description="Peptidase M16 N-terminal" evidence="2">
    <location>
        <begin position="32"/>
        <end position="120"/>
    </location>
</feature>
<proteinExistence type="predicted"/>
<dbReference type="GO" id="GO:0046872">
    <property type="term" value="F:metal ion binding"/>
    <property type="evidence" value="ECO:0007669"/>
    <property type="project" value="InterPro"/>
</dbReference>
<protein>
    <recommendedName>
        <fullName evidence="5">Peptidase M16C associated domain-containing protein</fullName>
    </recommendedName>
</protein>
<dbReference type="InterPro" id="IPR011249">
    <property type="entry name" value="Metalloenz_LuxS/M16"/>
</dbReference>
<evidence type="ECO:0000259" key="3">
    <source>
        <dbReference type="Pfam" id="PF05193"/>
    </source>
</evidence>
<feature type="domain" description="Peptidase M16 C-terminal" evidence="3">
    <location>
        <begin position="169"/>
        <end position="304"/>
    </location>
</feature>
<feature type="region of interest" description="Disordered" evidence="1">
    <location>
        <begin position="1066"/>
        <end position="1110"/>
    </location>
</feature>